<reference evidence="8 9" key="1">
    <citation type="submission" date="2019-06" db="EMBL/GenBank/DDBJ databases">
        <authorList>
            <person name="Palmer J.M."/>
        </authorList>
    </citation>
    <scope>NUCLEOTIDE SEQUENCE</scope>
    <source>
        <strain evidence="5 8">TWF106</strain>
        <strain evidence="7 11">TWF191</strain>
        <strain evidence="6">TWF679</strain>
        <strain evidence="3 10">TWF703</strain>
        <strain evidence="4 9">TWF788</strain>
    </source>
</reference>
<dbReference type="AlphaFoldDB" id="A0A6G1M257"/>
<dbReference type="PANTHER" id="PTHR43968:SF8">
    <property type="entry name" value="S-TRANSFERASE, PUTATIVE (AFU_ORTHOLOGUE AFUA_2G00590)-RELATED"/>
    <property type="match status" value="1"/>
</dbReference>
<dbReference type="EMBL" id="WIWT01000098">
    <property type="protein sequence ID" value="KAF3201339.1"/>
    <property type="molecule type" value="Genomic_DNA"/>
</dbReference>
<feature type="domain" description="GST C-terminal" evidence="2">
    <location>
        <begin position="103"/>
        <end position="251"/>
    </location>
</feature>
<sequence length="255" mass="27911">MSAPSDLSITLYSNPSCPYVHRTLITLHELNIPFTPSFIDLNTPRPESYLKINPRGTVPALTFTSPSFNNGKQVIVNESLIIVHFLTDLFPNHLIPSPGSLEGAAERARILFVIDTWGNKVGTAFIKAALASVGEEVAAKEAVDTAVAAVEKEIDPLFAKLEGDGDGPFLGGRDRFTLAEVAIAPFILRNFSQSSNGILSPTFKEKLLALPNFGKWATAVLKNESLLKDWDEPTFLEGTRKKLQQFKDGTFKPKV</sequence>
<dbReference type="PANTHER" id="PTHR43968">
    <property type="match status" value="1"/>
</dbReference>
<dbReference type="Proteomes" id="UP000483672">
    <property type="component" value="Unassembled WGS sequence"/>
</dbReference>
<dbReference type="InterPro" id="IPR040079">
    <property type="entry name" value="Glutathione_S-Trfase"/>
</dbReference>
<dbReference type="SUPFAM" id="SSF52833">
    <property type="entry name" value="Thioredoxin-like"/>
    <property type="match status" value="1"/>
</dbReference>
<evidence type="ECO:0000313" key="11">
    <source>
        <dbReference type="Proteomes" id="UP000483672"/>
    </source>
</evidence>
<dbReference type="InterPro" id="IPR010987">
    <property type="entry name" value="Glutathione-S-Trfase_C-like"/>
</dbReference>
<evidence type="ECO:0000313" key="8">
    <source>
        <dbReference type="Proteomes" id="UP000472727"/>
    </source>
</evidence>
<dbReference type="PROSITE" id="PS50405">
    <property type="entry name" value="GST_CTER"/>
    <property type="match status" value="1"/>
</dbReference>
<dbReference type="EMBL" id="WIWS01000251">
    <property type="protein sequence ID" value="KAF3195524.1"/>
    <property type="molecule type" value="Genomic_DNA"/>
</dbReference>
<dbReference type="PROSITE" id="PS50404">
    <property type="entry name" value="GST_NTER"/>
    <property type="match status" value="1"/>
</dbReference>
<evidence type="ECO:0000259" key="1">
    <source>
        <dbReference type="PROSITE" id="PS50404"/>
    </source>
</evidence>
<comment type="caution">
    <text evidence="6">The sequence shown here is derived from an EMBL/GenBank/DDBJ whole genome shotgun (WGS) entry which is preliminary data.</text>
</comment>
<dbReference type="GO" id="GO:0005737">
    <property type="term" value="C:cytoplasm"/>
    <property type="evidence" value="ECO:0007669"/>
    <property type="project" value="TreeGrafter"/>
</dbReference>
<evidence type="ECO:0000313" key="3">
    <source>
        <dbReference type="EMBL" id="KAF3143716.1"/>
    </source>
</evidence>
<dbReference type="Pfam" id="PF13409">
    <property type="entry name" value="GST_N_2"/>
    <property type="match status" value="1"/>
</dbReference>
<dbReference type="InterPro" id="IPR050983">
    <property type="entry name" value="GST_Omega/HSP26"/>
</dbReference>
<accession>A0A6G1M257</accession>
<dbReference type="CDD" id="cd00570">
    <property type="entry name" value="GST_N_family"/>
    <property type="match status" value="1"/>
</dbReference>
<dbReference type="SUPFAM" id="SSF47616">
    <property type="entry name" value="GST C-terminal domain-like"/>
    <property type="match status" value="1"/>
</dbReference>
<evidence type="ECO:0000313" key="10">
    <source>
        <dbReference type="Proteomes" id="UP000480548"/>
    </source>
</evidence>
<dbReference type="SFLD" id="SFLDS00019">
    <property type="entry name" value="Glutathione_Transferase_(cytos"/>
    <property type="match status" value="1"/>
</dbReference>
<dbReference type="EMBL" id="WIPF01000083">
    <property type="protein sequence ID" value="KAF3212372.1"/>
    <property type="molecule type" value="Genomic_DNA"/>
</dbReference>
<evidence type="ECO:0000313" key="4">
    <source>
        <dbReference type="EMBL" id="KAF3157795.1"/>
    </source>
</evidence>
<dbReference type="Proteomes" id="UP000479691">
    <property type="component" value="Unassembled WGS sequence"/>
</dbReference>
<dbReference type="Proteomes" id="UP000480548">
    <property type="component" value="Unassembled WGS sequence"/>
</dbReference>
<dbReference type="Proteomes" id="UP000472727">
    <property type="component" value="Unassembled WGS sequence"/>
</dbReference>
<dbReference type="Proteomes" id="UP000614610">
    <property type="component" value="Unassembled WGS sequence"/>
</dbReference>
<dbReference type="Gene3D" id="3.40.30.10">
    <property type="entry name" value="Glutaredoxin"/>
    <property type="match status" value="1"/>
</dbReference>
<evidence type="ECO:0000313" key="7">
    <source>
        <dbReference type="EMBL" id="KAF3212372.1"/>
    </source>
</evidence>
<evidence type="ECO:0000313" key="5">
    <source>
        <dbReference type="EMBL" id="KAF3195524.1"/>
    </source>
</evidence>
<feature type="domain" description="GST N-terminal" evidence="1">
    <location>
        <begin position="7"/>
        <end position="94"/>
    </location>
</feature>
<organism evidence="6 12">
    <name type="scientific">Orbilia oligospora</name>
    <name type="common">Nematode-trapping fungus</name>
    <name type="synonym">Arthrobotrys oligospora</name>
    <dbReference type="NCBI Taxonomy" id="2813651"/>
    <lineage>
        <taxon>Eukaryota</taxon>
        <taxon>Fungi</taxon>
        <taxon>Dikarya</taxon>
        <taxon>Ascomycota</taxon>
        <taxon>Pezizomycotina</taxon>
        <taxon>Orbiliomycetes</taxon>
        <taxon>Orbiliales</taxon>
        <taxon>Orbiliaceae</taxon>
        <taxon>Orbilia</taxon>
    </lineage>
</organism>
<evidence type="ECO:0000259" key="2">
    <source>
        <dbReference type="PROSITE" id="PS50405"/>
    </source>
</evidence>
<evidence type="ECO:0000313" key="9">
    <source>
        <dbReference type="Proteomes" id="UP000479691"/>
    </source>
</evidence>
<dbReference type="InterPro" id="IPR004045">
    <property type="entry name" value="Glutathione_S-Trfase_N"/>
</dbReference>
<name>A0A6G1M257_ORBOL</name>
<dbReference type="OrthoDB" id="2309723at2759"/>
<dbReference type="InterPro" id="IPR036282">
    <property type="entry name" value="Glutathione-S-Trfase_C_sf"/>
</dbReference>
<evidence type="ECO:0000313" key="6">
    <source>
        <dbReference type="EMBL" id="KAF3201339.1"/>
    </source>
</evidence>
<protein>
    <recommendedName>
        <fullName evidence="13">GST N-terminal domain-containing protein</fullName>
    </recommendedName>
</protein>
<evidence type="ECO:0000313" key="12">
    <source>
        <dbReference type="Proteomes" id="UP000614610"/>
    </source>
</evidence>
<evidence type="ECO:0008006" key="13">
    <source>
        <dbReference type="Google" id="ProtNLM"/>
    </source>
</evidence>
<gene>
    <name evidence="5" type="ORF">TWF106_005550</name>
    <name evidence="7" type="ORF">TWF191_010526</name>
    <name evidence="6" type="ORF">TWF679_011399</name>
    <name evidence="3" type="ORF">TWF703_010122</name>
    <name evidence="4" type="ORF">TWF788_005274</name>
</gene>
<dbReference type="Gene3D" id="1.20.1050.10">
    <property type="match status" value="1"/>
</dbReference>
<proteinExistence type="predicted"/>
<dbReference type="CDD" id="cd00299">
    <property type="entry name" value="GST_C_family"/>
    <property type="match status" value="1"/>
</dbReference>
<dbReference type="EMBL" id="WIQZ01000008">
    <property type="protein sequence ID" value="KAF3143716.1"/>
    <property type="molecule type" value="Genomic_DNA"/>
</dbReference>
<dbReference type="InterPro" id="IPR036249">
    <property type="entry name" value="Thioredoxin-like_sf"/>
</dbReference>
<dbReference type="SFLD" id="SFLDG00358">
    <property type="entry name" value="Main_(cytGST)"/>
    <property type="match status" value="1"/>
</dbReference>
<dbReference type="EMBL" id="JAABOE010000241">
    <property type="protein sequence ID" value="KAF3157795.1"/>
    <property type="molecule type" value="Genomic_DNA"/>
</dbReference>